<keyword evidence="7" id="KW-1185">Reference proteome</keyword>
<evidence type="ECO:0000313" key="7">
    <source>
        <dbReference type="Proteomes" id="UP000835052"/>
    </source>
</evidence>
<dbReference type="AlphaFoldDB" id="A0A8S1H6N6"/>
<evidence type="ECO:0000256" key="3">
    <source>
        <dbReference type="SAM" id="Coils"/>
    </source>
</evidence>
<protein>
    <recommendedName>
        <fullName evidence="5">PCI domain-containing protein</fullName>
    </recommendedName>
</protein>
<comment type="similarity">
    <text evidence="1">Belongs to the proteasome subunit S3 family.</text>
</comment>
<sequence length="509" mass="58098">MPPMANATVEKMEVDEPKNAEVKPAPEVVKDPTTVALETLKEHCALLDKGETHLISRVIQVLGKTRKMLNNEVLHRTISQQPSANPHFAENLNKHVPFNAPPAPAQLIPVPMETNQSKPSKSPRKSLKPTNSSPESDNYLQLLVLMYLVDKKNYKESIDVASSIIKSVEQHDRRSLDPIAAKAFFYLCLVHERLDSFKSLQNYLNAKLRSATLRRFPESQAVLIYSLLRCYLINRQYHSAAGLVSKVSFPEGANNNDLARYMYYQGRIKALQLDYTEASGYFLQAQRKAPQEGAIGFKQTVQKWIIVINLLQGEIPDRHVFRQPIFRKCLAPYLELTHAVRLGDIAKFNSVLQQFSNNFESDDTLTLIVRLRQNVIKTAIKQISVAYSRIYIKDIAKKLLMDNEIETEYIVAKAIADGAIDAVITCDTKDGVRYMQSSETADVYRTTEPQTHFDSRIKYCLELHNQAVKALRYPPKNKVEVESIEQQREREQQELEFAKELAEEDEDDF</sequence>
<dbReference type="Gene3D" id="1.25.40.10">
    <property type="entry name" value="Tetratricopeptide repeat domain"/>
    <property type="match status" value="1"/>
</dbReference>
<dbReference type="PROSITE" id="PS50250">
    <property type="entry name" value="PCI"/>
    <property type="match status" value="1"/>
</dbReference>
<dbReference type="InterPro" id="IPR011990">
    <property type="entry name" value="TPR-like_helical_dom_sf"/>
</dbReference>
<dbReference type="Pfam" id="PF25573">
    <property type="entry name" value="TPR_PSMD3_N"/>
    <property type="match status" value="1"/>
</dbReference>
<dbReference type="GO" id="GO:0042176">
    <property type="term" value="P:regulation of protein catabolic process"/>
    <property type="evidence" value="ECO:0007669"/>
    <property type="project" value="InterPro"/>
</dbReference>
<dbReference type="GO" id="GO:0006511">
    <property type="term" value="P:ubiquitin-dependent protein catabolic process"/>
    <property type="evidence" value="ECO:0007669"/>
    <property type="project" value="TreeGrafter"/>
</dbReference>
<evidence type="ECO:0000256" key="2">
    <source>
        <dbReference type="ARBA" id="ARBA00022942"/>
    </source>
</evidence>
<dbReference type="PANTHER" id="PTHR10758:SF2">
    <property type="entry name" value="26S PROTEASOME NON-ATPASE REGULATORY SUBUNIT 3"/>
    <property type="match status" value="1"/>
</dbReference>
<feature type="coiled-coil region" evidence="3">
    <location>
        <begin position="476"/>
        <end position="508"/>
    </location>
</feature>
<dbReference type="Pfam" id="PF08375">
    <property type="entry name" value="Rpn3_C"/>
    <property type="match status" value="1"/>
</dbReference>
<comment type="caution">
    <text evidence="6">The sequence shown here is derived from an EMBL/GenBank/DDBJ whole genome shotgun (WGS) entry which is preliminary data.</text>
</comment>
<dbReference type="SMART" id="SM00088">
    <property type="entry name" value="PINT"/>
    <property type="match status" value="1"/>
</dbReference>
<dbReference type="SMART" id="SM00753">
    <property type="entry name" value="PAM"/>
    <property type="match status" value="1"/>
</dbReference>
<feature type="region of interest" description="Disordered" evidence="4">
    <location>
        <begin position="103"/>
        <end position="135"/>
    </location>
</feature>
<dbReference type="Proteomes" id="UP000835052">
    <property type="component" value="Unassembled WGS sequence"/>
</dbReference>
<organism evidence="6 7">
    <name type="scientific">Caenorhabditis auriculariae</name>
    <dbReference type="NCBI Taxonomy" id="2777116"/>
    <lineage>
        <taxon>Eukaryota</taxon>
        <taxon>Metazoa</taxon>
        <taxon>Ecdysozoa</taxon>
        <taxon>Nematoda</taxon>
        <taxon>Chromadorea</taxon>
        <taxon>Rhabditida</taxon>
        <taxon>Rhabditina</taxon>
        <taxon>Rhabditomorpha</taxon>
        <taxon>Rhabditoidea</taxon>
        <taxon>Rhabditidae</taxon>
        <taxon>Peloderinae</taxon>
        <taxon>Caenorhabditis</taxon>
    </lineage>
</organism>
<proteinExistence type="inferred from homology"/>
<reference evidence="6" key="1">
    <citation type="submission" date="2020-10" db="EMBL/GenBank/DDBJ databases">
        <authorList>
            <person name="Kikuchi T."/>
        </authorList>
    </citation>
    <scope>NUCLEOTIDE SEQUENCE</scope>
    <source>
        <strain evidence="6">NKZ352</strain>
    </source>
</reference>
<dbReference type="InterPro" id="IPR050756">
    <property type="entry name" value="CSN3"/>
</dbReference>
<evidence type="ECO:0000256" key="1">
    <source>
        <dbReference type="ARBA" id="ARBA00007912"/>
    </source>
</evidence>
<keyword evidence="2" id="KW-0647">Proteasome</keyword>
<dbReference type="InterPro" id="IPR000717">
    <property type="entry name" value="PCI_dom"/>
</dbReference>
<feature type="domain" description="PCI" evidence="5">
    <location>
        <begin position="259"/>
        <end position="438"/>
    </location>
</feature>
<dbReference type="GO" id="GO:0008541">
    <property type="term" value="C:proteasome regulatory particle, lid subcomplex"/>
    <property type="evidence" value="ECO:0007669"/>
    <property type="project" value="TreeGrafter"/>
</dbReference>
<dbReference type="InterPro" id="IPR057985">
    <property type="entry name" value="TPR_PSMD3_N"/>
</dbReference>
<dbReference type="OrthoDB" id="1713558at2759"/>
<name>A0A8S1H6N6_9PELO</name>
<dbReference type="InterPro" id="IPR013586">
    <property type="entry name" value="PSMD3_C"/>
</dbReference>
<accession>A0A8S1H6N6</accession>
<keyword evidence="3" id="KW-0175">Coiled coil</keyword>
<dbReference type="GO" id="GO:0030234">
    <property type="term" value="F:enzyme regulator activity"/>
    <property type="evidence" value="ECO:0007669"/>
    <property type="project" value="InterPro"/>
</dbReference>
<dbReference type="EMBL" id="CAJGYM010000015">
    <property type="protein sequence ID" value="CAD6190328.1"/>
    <property type="molecule type" value="Genomic_DNA"/>
</dbReference>
<evidence type="ECO:0000256" key="4">
    <source>
        <dbReference type="SAM" id="MobiDB-lite"/>
    </source>
</evidence>
<evidence type="ECO:0000259" key="5">
    <source>
        <dbReference type="PROSITE" id="PS50250"/>
    </source>
</evidence>
<dbReference type="PANTHER" id="PTHR10758">
    <property type="entry name" value="26S PROTEASOME NON-ATPASE REGULATORY SUBUNIT 3/COP9 SIGNALOSOME COMPLEX SUBUNIT 3"/>
    <property type="match status" value="1"/>
</dbReference>
<dbReference type="Pfam" id="PF01399">
    <property type="entry name" value="PCI"/>
    <property type="match status" value="1"/>
</dbReference>
<evidence type="ECO:0000313" key="6">
    <source>
        <dbReference type="EMBL" id="CAD6190328.1"/>
    </source>
</evidence>
<gene>
    <name evidence="6" type="ORF">CAUJ_LOCUS6247</name>
</gene>